<dbReference type="FunCoup" id="A0A409Y0Q9">
    <property type="interactions" value="310"/>
</dbReference>
<dbReference type="GO" id="GO:0005940">
    <property type="term" value="C:septin ring"/>
    <property type="evidence" value="ECO:0007669"/>
    <property type="project" value="UniProtKB-ARBA"/>
</dbReference>
<evidence type="ECO:0000256" key="13">
    <source>
        <dbReference type="SAM" id="MobiDB-lite"/>
    </source>
</evidence>
<organism evidence="15 16">
    <name type="scientific">Gymnopilus dilepis</name>
    <dbReference type="NCBI Taxonomy" id="231916"/>
    <lineage>
        <taxon>Eukaryota</taxon>
        <taxon>Fungi</taxon>
        <taxon>Dikarya</taxon>
        <taxon>Basidiomycota</taxon>
        <taxon>Agaricomycotina</taxon>
        <taxon>Agaricomycetes</taxon>
        <taxon>Agaricomycetidae</taxon>
        <taxon>Agaricales</taxon>
        <taxon>Agaricineae</taxon>
        <taxon>Hymenogastraceae</taxon>
        <taxon>Gymnopilus</taxon>
    </lineage>
</organism>
<dbReference type="FunFam" id="1.10.510.10:FF:000394">
    <property type="entry name" value="Serine/threonine-protein kinase HSL1"/>
    <property type="match status" value="1"/>
</dbReference>
<sequence>MADPKNSFGPPTPNKRRDPKMIGLWKVGRTLGKGFSGHVRIARHSQTGQYAAIKIISKNSPGSRVSLNRLADEVEHNLLAVEREIVVMKLIDHPNIMKLYDVWETSSSLYLILEYVQGGELFEYLCDKGRPPISEVVSYFQQIICAVAHCHRYNIAHRDLKLENILIDQEFNIKIADFGMATWQDDSQGKLLRTSCGSPHYAAPEVITGQPYNGSASDIWSCGIILFALLAAKLPFDDDDCPTLLQKITLGKFEMPGDIDPRAQDLLSRMLDVDPNRRITMPEIMRHPFFLAQPPKDPAAMPTELDIDLIARPIGTLSVIDPDIFANLRTLWGDMSDAELIASLMTSERNWQKGIYHLLSNYRKKYLTLRQREDEERIQAKLARRKSKQARQQPTESVLPPRDGPPTPRRARQVGGKISPSESIGQDQFPVISLSVPSPERPTTPSAATDHGDLRLEIPQLENEKIQQFCQQIAEHLNTLQSKAGWRDSTRQPGPTPSSTESFALVTLSNIPEILSKPSNGEGKAKHHNTKQVSPQAQSTPVTRPLTLRRKSRMQRPVGFSNVDDKENLRIADSDVAHHQSPSIRQPERTQHVGHLQTFATPIMRLDRNRISSGPPSPMFSEAGSSFTFPSPVGSPRRSWLDNVFRFKPTTYTLLSRYDVYTTRIECRRLLMQMDMIVSLEESGKMGLLRCRSQDIKNSGNNLKSVKFRVEMHWPTSELCQEGYLVSLLLIQEKGATDAFKAFYRQLASIWTLGSVSSSLSVSSGAPSSFNAAVAVGSLTR</sequence>
<comment type="caution">
    <text evidence="15">The sequence shown here is derived from an EMBL/GenBank/DDBJ whole genome shotgun (WGS) entry which is preliminary data.</text>
</comment>
<evidence type="ECO:0000256" key="3">
    <source>
        <dbReference type="ARBA" id="ARBA00012513"/>
    </source>
</evidence>
<gene>
    <name evidence="15" type="ORF">CVT26_006326</name>
</gene>
<dbReference type="InterPro" id="IPR017441">
    <property type="entry name" value="Protein_kinase_ATP_BS"/>
</dbReference>
<dbReference type="CDD" id="cd14081">
    <property type="entry name" value="STKc_BRSK1_2"/>
    <property type="match status" value="1"/>
</dbReference>
<dbReference type="GO" id="GO:0005524">
    <property type="term" value="F:ATP binding"/>
    <property type="evidence" value="ECO:0007669"/>
    <property type="project" value="UniProtKB-UniRule"/>
</dbReference>
<evidence type="ECO:0000256" key="1">
    <source>
        <dbReference type="ARBA" id="ARBA00004266"/>
    </source>
</evidence>
<proteinExistence type="inferred from homology"/>
<keyword evidence="16" id="KW-1185">Reference proteome</keyword>
<dbReference type="Proteomes" id="UP000284706">
    <property type="component" value="Unassembled WGS sequence"/>
</dbReference>
<dbReference type="InterPro" id="IPR000719">
    <property type="entry name" value="Prot_kinase_dom"/>
</dbReference>
<dbReference type="EMBL" id="NHYE01001350">
    <property type="protein sequence ID" value="PPQ96589.1"/>
    <property type="molecule type" value="Genomic_DNA"/>
</dbReference>
<feature type="region of interest" description="Disordered" evidence="13">
    <location>
        <begin position="381"/>
        <end position="451"/>
    </location>
</feature>
<comment type="similarity">
    <text evidence="2">Belongs to the protein kinase superfamily. CAMK Ser/Thr protein kinase family. NIM1 subfamily.</text>
</comment>
<protein>
    <recommendedName>
        <fullName evidence="3">non-specific serine/threonine protein kinase</fullName>
        <ecNumber evidence="3">2.7.11.1</ecNumber>
    </recommendedName>
</protein>
<evidence type="ECO:0000256" key="9">
    <source>
        <dbReference type="ARBA" id="ARBA00022840"/>
    </source>
</evidence>
<dbReference type="Gene3D" id="1.10.510.10">
    <property type="entry name" value="Transferase(Phosphotransferase) domain 1"/>
    <property type="match status" value="1"/>
</dbReference>
<dbReference type="SMART" id="SM00220">
    <property type="entry name" value="S_TKc"/>
    <property type="match status" value="1"/>
</dbReference>
<dbReference type="GO" id="GO:0005935">
    <property type="term" value="C:cellular bud neck"/>
    <property type="evidence" value="ECO:0007669"/>
    <property type="project" value="UniProtKB-SubCell"/>
</dbReference>
<dbReference type="PROSITE" id="PS00108">
    <property type="entry name" value="PROTEIN_KINASE_ST"/>
    <property type="match status" value="1"/>
</dbReference>
<feature type="region of interest" description="Disordered" evidence="13">
    <location>
        <begin position="481"/>
        <end position="501"/>
    </location>
</feature>
<keyword evidence="6" id="KW-0808">Transferase</keyword>
<feature type="binding site" evidence="12">
    <location>
        <position position="54"/>
    </location>
    <ligand>
        <name>ATP</name>
        <dbReference type="ChEBI" id="CHEBI:30616"/>
    </ligand>
</feature>
<evidence type="ECO:0000313" key="16">
    <source>
        <dbReference type="Proteomes" id="UP000284706"/>
    </source>
</evidence>
<evidence type="ECO:0000256" key="11">
    <source>
        <dbReference type="ARBA" id="ARBA00048679"/>
    </source>
</evidence>
<dbReference type="STRING" id="231916.A0A409Y0Q9"/>
<keyword evidence="8" id="KW-0418">Kinase</keyword>
<evidence type="ECO:0000256" key="4">
    <source>
        <dbReference type="ARBA" id="ARBA00022527"/>
    </source>
</evidence>
<feature type="domain" description="Protein kinase" evidence="14">
    <location>
        <begin position="25"/>
        <end position="290"/>
    </location>
</feature>
<name>A0A409Y0Q9_9AGAR</name>
<accession>A0A409Y0Q9</accession>
<evidence type="ECO:0000256" key="2">
    <source>
        <dbReference type="ARBA" id="ARBA00010791"/>
    </source>
</evidence>
<evidence type="ECO:0000256" key="10">
    <source>
        <dbReference type="ARBA" id="ARBA00047899"/>
    </source>
</evidence>
<dbReference type="InParanoid" id="A0A409Y0Q9"/>
<evidence type="ECO:0000313" key="15">
    <source>
        <dbReference type="EMBL" id="PPQ96589.1"/>
    </source>
</evidence>
<comment type="subcellular location">
    <subcellularLocation>
        <location evidence="1">Bud neck</location>
    </subcellularLocation>
</comment>
<dbReference type="GO" id="GO:0004674">
    <property type="term" value="F:protein serine/threonine kinase activity"/>
    <property type="evidence" value="ECO:0007669"/>
    <property type="project" value="UniProtKB-KW"/>
</dbReference>
<feature type="region of interest" description="Disordered" evidence="13">
    <location>
        <begin position="514"/>
        <end position="566"/>
    </location>
</feature>
<evidence type="ECO:0000256" key="6">
    <source>
        <dbReference type="ARBA" id="ARBA00022679"/>
    </source>
</evidence>
<comment type="catalytic activity">
    <reaction evidence="10">
        <text>L-threonyl-[protein] + ATP = O-phospho-L-threonyl-[protein] + ADP + H(+)</text>
        <dbReference type="Rhea" id="RHEA:46608"/>
        <dbReference type="Rhea" id="RHEA-COMP:11060"/>
        <dbReference type="Rhea" id="RHEA-COMP:11605"/>
        <dbReference type="ChEBI" id="CHEBI:15378"/>
        <dbReference type="ChEBI" id="CHEBI:30013"/>
        <dbReference type="ChEBI" id="CHEBI:30616"/>
        <dbReference type="ChEBI" id="CHEBI:61977"/>
        <dbReference type="ChEBI" id="CHEBI:456216"/>
        <dbReference type="EC" id="2.7.11.1"/>
    </reaction>
</comment>
<evidence type="ECO:0000256" key="12">
    <source>
        <dbReference type="PROSITE-ProRule" id="PRU10141"/>
    </source>
</evidence>
<evidence type="ECO:0000256" key="5">
    <source>
        <dbReference type="ARBA" id="ARBA00022553"/>
    </source>
</evidence>
<evidence type="ECO:0000256" key="8">
    <source>
        <dbReference type="ARBA" id="ARBA00022777"/>
    </source>
</evidence>
<dbReference type="Pfam" id="PF00069">
    <property type="entry name" value="Pkinase"/>
    <property type="match status" value="1"/>
</dbReference>
<feature type="compositionally biased region" description="Polar residues" evidence="13">
    <location>
        <begin position="531"/>
        <end position="542"/>
    </location>
</feature>
<dbReference type="PANTHER" id="PTHR24346:SF110">
    <property type="entry name" value="NON-SPECIFIC SERINE_THREONINE PROTEIN KINASE"/>
    <property type="match status" value="1"/>
</dbReference>
<dbReference type="EC" id="2.7.11.1" evidence="3"/>
<dbReference type="AlphaFoldDB" id="A0A409Y0Q9"/>
<evidence type="ECO:0000259" key="14">
    <source>
        <dbReference type="PROSITE" id="PS50011"/>
    </source>
</evidence>
<keyword evidence="4" id="KW-0723">Serine/threonine-protein kinase</keyword>
<keyword evidence="7 12" id="KW-0547">Nucleotide-binding</keyword>
<dbReference type="GO" id="GO:0035556">
    <property type="term" value="P:intracellular signal transduction"/>
    <property type="evidence" value="ECO:0007669"/>
    <property type="project" value="TreeGrafter"/>
</dbReference>
<dbReference type="PROSITE" id="PS50011">
    <property type="entry name" value="PROTEIN_KINASE_DOM"/>
    <property type="match status" value="1"/>
</dbReference>
<dbReference type="InterPro" id="IPR011009">
    <property type="entry name" value="Kinase-like_dom_sf"/>
</dbReference>
<dbReference type="PROSITE" id="PS00107">
    <property type="entry name" value="PROTEIN_KINASE_ATP"/>
    <property type="match status" value="1"/>
</dbReference>
<dbReference type="SUPFAM" id="SSF56112">
    <property type="entry name" value="Protein kinase-like (PK-like)"/>
    <property type="match status" value="1"/>
</dbReference>
<feature type="compositionally biased region" description="Polar residues" evidence="13">
    <location>
        <begin position="491"/>
        <end position="501"/>
    </location>
</feature>
<comment type="catalytic activity">
    <reaction evidence="11">
        <text>L-seryl-[protein] + ATP = O-phospho-L-seryl-[protein] + ADP + H(+)</text>
        <dbReference type="Rhea" id="RHEA:17989"/>
        <dbReference type="Rhea" id="RHEA-COMP:9863"/>
        <dbReference type="Rhea" id="RHEA-COMP:11604"/>
        <dbReference type="ChEBI" id="CHEBI:15378"/>
        <dbReference type="ChEBI" id="CHEBI:29999"/>
        <dbReference type="ChEBI" id="CHEBI:30616"/>
        <dbReference type="ChEBI" id="CHEBI:83421"/>
        <dbReference type="ChEBI" id="CHEBI:456216"/>
        <dbReference type="EC" id="2.7.11.1"/>
    </reaction>
</comment>
<dbReference type="PANTHER" id="PTHR24346">
    <property type="entry name" value="MAP/MICROTUBULE AFFINITY-REGULATING KINASE"/>
    <property type="match status" value="1"/>
</dbReference>
<dbReference type="InterPro" id="IPR008271">
    <property type="entry name" value="Ser/Thr_kinase_AS"/>
</dbReference>
<evidence type="ECO:0000256" key="7">
    <source>
        <dbReference type="ARBA" id="ARBA00022741"/>
    </source>
</evidence>
<keyword evidence="9 12" id="KW-0067">ATP-binding</keyword>
<reference evidence="15 16" key="1">
    <citation type="journal article" date="2018" name="Evol. Lett.">
        <title>Horizontal gene cluster transfer increased hallucinogenic mushroom diversity.</title>
        <authorList>
            <person name="Reynolds H.T."/>
            <person name="Vijayakumar V."/>
            <person name="Gluck-Thaler E."/>
            <person name="Korotkin H.B."/>
            <person name="Matheny P.B."/>
            <person name="Slot J.C."/>
        </authorList>
    </citation>
    <scope>NUCLEOTIDE SEQUENCE [LARGE SCALE GENOMIC DNA]</scope>
    <source>
        <strain evidence="15 16">SRW20</strain>
    </source>
</reference>
<dbReference type="OrthoDB" id="193931at2759"/>
<keyword evidence="5" id="KW-0597">Phosphoprotein</keyword>